<dbReference type="PANTHER" id="PTHR30267:SF2">
    <property type="entry name" value="PROTEIN PRKA"/>
    <property type="match status" value="1"/>
</dbReference>
<evidence type="ECO:0000259" key="1">
    <source>
        <dbReference type="SMART" id="SM00763"/>
    </source>
</evidence>
<dbReference type="Pfam" id="PF08298">
    <property type="entry name" value="AAA_PrkA"/>
    <property type="match status" value="1"/>
</dbReference>
<name>A0A1M5AHR1_9BACT</name>
<feature type="domain" description="PrkA AAA" evidence="1">
    <location>
        <begin position="24"/>
        <end position="456"/>
    </location>
</feature>
<dbReference type="SUPFAM" id="SSF52540">
    <property type="entry name" value="P-loop containing nucleoside triphosphate hydrolases"/>
    <property type="match status" value="1"/>
</dbReference>
<dbReference type="RefSeq" id="WP_073038574.1">
    <property type="nucleotide sequence ID" value="NZ_FQVB01000014.1"/>
</dbReference>
<dbReference type="PANTHER" id="PTHR30267">
    <property type="entry name" value="PROTEIN KINASE PRKA"/>
    <property type="match status" value="1"/>
</dbReference>
<protein>
    <submittedName>
        <fullName evidence="2">Putative serine protein kinase, PrkA</fullName>
    </submittedName>
</protein>
<keyword evidence="2" id="KW-0808">Transferase</keyword>
<reference evidence="3" key="1">
    <citation type="submission" date="2016-11" db="EMBL/GenBank/DDBJ databases">
        <authorList>
            <person name="Varghese N."/>
            <person name="Submissions S."/>
        </authorList>
    </citation>
    <scope>NUCLEOTIDE SEQUENCE [LARGE SCALE GENOMIC DNA]</scope>
    <source>
        <strain evidence="3">DSM 9756</strain>
    </source>
</reference>
<dbReference type="InterPro" id="IPR010650">
    <property type="entry name" value="PrkA_C"/>
</dbReference>
<dbReference type="Proteomes" id="UP000184076">
    <property type="component" value="Unassembled WGS sequence"/>
</dbReference>
<organism evidence="2 3">
    <name type="scientific">Desulfacinum infernum DSM 9756</name>
    <dbReference type="NCBI Taxonomy" id="1121391"/>
    <lineage>
        <taxon>Bacteria</taxon>
        <taxon>Pseudomonadati</taxon>
        <taxon>Thermodesulfobacteriota</taxon>
        <taxon>Syntrophobacteria</taxon>
        <taxon>Syntrophobacterales</taxon>
        <taxon>Syntrophobacteraceae</taxon>
        <taxon>Desulfacinum</taxon>
    </lineage>
</organism>
<keyword evidence="2" id="KW-0418">Kinase</keyword>
<sequence>MNKSQQTLNRLFERIRERESCQPLTFQEFLEMAGRRPERIFRNVHQRFHDMVMTYVGEGVDEYPDDPESIHFVYYDCSRLFVEGTDHPFFADRLFANRFINQVAAFRRGAQQNRIYIFEGPHGCGKSTFLNNLLLKFELYTGTEEGACYEALWRIDKRELGAGADREAHYLLHQLKSLVEGPPGIRSGTADESPLPFTGKDVLEVPCPSHDNPLLLIPKAYRRDVLEELIEDGDFKKRLFGEKQYDWVFRDQPCTICQSLYQNLLEILGSPEKVFPMIFARRYRFNRRLGQGISVYNPGDEPTRDRVLTNPQIQQQLNALLRDSNRVRYLYSRYANTNNGVYALMDVKAHNRDRFADLHGIISEGVHKVEEIEENVHSLFLALMNPEDQVNIAEERSFADRITYIKIPYILDYNTEVKIYKNIFGEDIERYFLPRVLPSFAKVIISTRLKPQSEAMGEWISRPEKYHAYCDRNLHLLKMEIYTGQIPPWLDEADRKNFTAKRRHRIIGESETEGDRGITGRDSQNIFIDFFSAHARPDRLITMDMVYRFFRKIPNGSSGYISPDFLDSLVRLYDYTVLEEVKESLYDYNEERIAREIQNYLFAVNFEPGSTVRCIYTGEMVEVSEQFFEGVEKRLLGGRASPSDRRAFRRDVQHRYTSRTLAHEMRLEGKPIEETELYRDLHERYVHNLKENALDPFQGNDNFRGAVKDYETDAFRTYDARLRHDVTHLIGNLTKRYGYTVQGAKEVTLYVLDKNLAESFRS</sequence>
<dbReference type="GO" id="GO:0004672">
    <property type="term" value="F:protein kinase activity"/>
    <property type="evidence" value="ECO:0007669"/>
    <property type="project" value="TreeGrafter"/>
</dbReference>
<dbReference type="STRING" id="1121391.SAMN02745206_01712"/>
<evidence type="ECO:0000313" key="3">
    <source>
        <dbReference type="Proteomes" id="UP000184076"/>
    </source>
</evidence>
<evidence type="ECO:0000313" key="2">
    <source>
        <dbReference type="EMBL" id="SHF29666.1"/>
    </source>
</evidence>
<dbReference type="Pfam" id="PF06798">
    <property type="entry name" value="PrkA"/>
    <property type="match status" value="1"/>
</dbReference>
<dbReference type="InterPro" id="IPR027417">
    <property type="entry name" value="P-loop_NTPase"/>
</dbReference>
<keyword evidence="3" id="KW-1185">Reference proteome</keyword>
<accession>A0A1M5AHR1</accession>
<dbReference type="AlphaFoldDB" id="A0A1M5AHR1"/>
<dbReference type="EMBL" id="FQVB01000014">
    <property type="protein sequence ID" value="SHF29666.1"/>
    <property type="molecule type" value="Genomic_DNA"/>
</dbReference>
<dbReference type="InterPro" id="IPR013153">
    <property type="entry name" value="Prk_AAA"/>
</dbReference>
<gene>
    <name evidence="2" type="ORF">SAMN02745206_01712</name>
</gene>
<dbReference type="SMART" id="SM00763">
    <property type="entry name" value="AAA_PrkA"/>
    <property type="match status" value="1"/>
</dbReference>
<dbReference type="OrthoDB" id="9761914at2"/>
<proteinExistence type="predicted"/>